<evidence type="ECO:0000313" key="3">
    <source>
        <dbReference type="EMBL" id="KAJ5254523.1"/>
    </source>
</evidence>
<feature type="compositionally biased region" description="Polar residues" evidence="2">
    <location>
        <begin position="21"/>
        <end position="39"/>
    </location>
</feature>
<sequence length="1311" mass="145462">MDAQPNMNSWLSSNHAVEQPLSNHYQGWSSTASPSNQPSPGRREHAVQPPLLTTALSGPQYQGLGAGLGLTPTPLSSTSLSSPFTHGLSPAVPSPINGRSVSSSSMASRNAYNVPYNPQDWGPPGRPQAQAPYLQPGTMHRVTPQRNNLGPLWIDIDPSVDVSLSPPPPPYSPPSNQQNRMSQDFSGQTNPNFAGTPSPPDNREGGFDMPAQYQRRSNRPRPLSMAYPPDSGSRQPLPPPPPPQGHPSSRSVSQGPAEYQGIPYNDQATQYNSAGSHRPRVAQYDQGQPSTGFNGHMSAAPAHFDTPTRAPASRRAASAGAVVSSAGSSRATSQSRNRSPSNSNWEPGMPLPPPPPGPPPAARSVSVSGSSESSLRTTQSSNRTTRRGPPVLGTGLGSIPPTPADWIDEGYLNSRPTENLYVDTAKAAKAPEPNDGDPHDPSNQRTPGSGGLFRSSAVRDPSAKGIRERRIERRNRQSQILEPPSAISSSGNPWADALEQIKPSNLILPDQTNSPDQDRHPTSGKYNQTPLSTRSIKSEGQYTGSRPRTSSSALLSEQSPYGTPRQHPSSAGPSAVFAHTPPFSPNPNGVGSSAYPKEASQPVPPKALPTPPLNSAKEARPRSRSRAPGGAEDRPLSHILHMPNDTVSMMKPLSPRRTPGQQTAQVSMESILRQDPAFLQDAIQRHKTFIDREASAEDDAEALKIFADYMLAESQIRRQRYSKAWESFQVEDVRRNLFELPVKQPPKPKPQPKLDIPQNRAGRPESAWWNNYQPCLSPIASLNMSNEESSRGRAPSRWWESATGSSGEGAERRVQRSKRESKYMGLPREAMHGDQELTPSQPKDVRMNYGNTEYGSDEYPPEKVGWHEGSPANSTGTGYRYETRSLDISRLITLPPPYPRHHPAVNNSHPDLVTHRTTVRSITDLAEIKTTRHRYKADVERMLQEHQQQVDEGHRHFRSNIQSQIQEGSLTFAEAAEAEAAMIAEENERERAMVKRQLDTYQETVLQPMHAILVDRINRATTCIDQLSSELSDDAQSGTPDQTQEEGDEKPELLEKLTQLKWLFEAREQLHRESFDLISDRDDKYKAVALLPYKQTKNEDKLRETQAFFTQDALDRRVQYENEALTRLETFLDVIEQNVMRGVEVQLSAFWDIAPSLLALVQQAPEDLRGFQVQIPADEYEENPSYHEHPLQYLYTLLSHAEKSSYQFIESQTNLLCLLHEVRSAVMRANQKLVEAQRIKRGEPEEDVRREMQETRADEELALTTDLKDKVATVEGQWTEALGSQIEGLRERVKEQLMNEDGWEELEQLEE</sequence>
<feature type="compositionally biased region" description="Polar residues" evidence="2">
    <location>
        <begin position="266"/>
        <end position="275"/>
    </location>
</feature>
<feature type="region of interest" description="Disordered" evidence="2">
    <location>
        <begin position="1029"/>
        <end position="1051"/>
    </location>
</feature>
<feature type="compositionally biased region" description="Pro residues" evidence="2">
    <location>
        <begin position="236"/>
        <end position="245"/>
    </location>
</feature>
<feature type="compositionally biased region" description="Low complexity" evidence="2">
    <location>
        <begin position="307"/>
        <end position="344"/>
    </location>
</feature>
<feature type="region of interest" description="Disordered" evidence="2">
    <location>
        <begin position="114"/>
        <end position="133"/>
    </location>
</feature>
<feature type="compositionally biased region" description="Basic and acidic residues" evidence="2">
    <location>
        <begin position="461"/>
        <end position="475"/>
    </location>
</feature>
<keyword evidence="4" id="KW-1185">Reference proteome</keyword>
<evidence type="ECO:0000256" key="2">
    <source>
        <dbReference type="SAM" id="MobiDB-lite"/>
    </source>
</evidence>
<proteinExistence type="predicted"/>
<reference evidence="3 4" key="1">
    <citation type="journal article" date="2023" name="IMA Fungus">
        <title>Comparative genomic study of the Penicillium genus elucidates a diverse pangenome and 15 lateral gene transfer events.</title>
        <authorList>
            <person name="Petersen C."/>
            <person name="Sorensen T."/>
            <person name="Nielsen M.R."/>
            <person name="Sondergaard T.E."/>
            <person name="Sorensen J.L."/>
            <person name="Fitzpatrick D.A."/>
            <person name="Frisvad J.C."/>
            <person name="Nielsen K.L."/>
        </authorList>
    </citation>
    <scope>NUCLEOTIDE SEQUENCE [LARGE SCALE GENOMIC DNA]</scope>
    <source>
        <strain evidence="3 4">IBT 3361</strain>
    </source>
</reference>
<feature type="region of interest" description="Disordered" evidence="2">
    <location>
        <begin position="160"/>
        <end position="411"/>
    </location>
</feature>
<feature type="compositionally biased region" description="Low complexity" evidence="2">
    <location>
        <begin position="69"/>
        <end position="83"/>
    </location>
</feature>
<evidence type="ECO:0000313" key="4">
    <source>
        <dbReference type="Proteomes" id="UP001220256"/>
    </source>
</evidence>
<name>A0ABQ8W1A8_PENCH</name>
<feature type="region of interest" description="Disordered" evidence="2">
    <location>
        <begin position="786"/>
        <end position="878"/>
    </location>
</feature>
<evidence type="ECO:0000256" key="1">
    <source>
        <dbReference type="SAM" id="Coils"/>
    </source>
</evidence>
<gene>
    <name evidence="3" type="ORF">N7505_011732</name>
</gene>
<feature type="compositionally biased region" description="Low complexity" evidence="2">
    <location>
        <begin position="362"/>
        <end position="383"/>
    </location>
</feature>
<feature type="compositionally biased region" description="Pro residues" evidence="2">
    <location>
        <begin position="349"/>
        <end position="361"/>
    </location>
</feature>
<feature type="compositionally biased region" description="Pro residues" evidence="2">
    <location>
        <begin position="602"/>
        <end position="612"/>
    </location>
</feature>
<feature type="coiled-coil region" evidence="1">
    <location>
        <begin position="973"/>
        <end position="1004"/>
    </location>
</feature>
<comment type="caution">
    <text evidence="3">The sequence shown here is derived from an EMBL/GenBank/DDBJ whole genome shotgun (WGS) entry which is preliminary data.</text>
</comment>
<feature type="compositionally biased region" description="Basic and acidic residues" evidence="2">
    <location>
        <begin position="809"/>
        <end position="822"/>
    </location>
</feature>
<feature type="region of interest" description="Disordered" evidence="2">
    <location>
        <begin position="21"/>
        <end position="104"/>
    </location>
</feature>
<dbReference type="Proteomes" id="UP001220256">
    <property type="component" value="Unassembled WGS sequence"/>
</dbReference>
<feature type="compositionally biased region" description="Polar residues" evidence="2">
    <location>
        <begin position="176"/>
        <end position="195"/>
    </location>
</feature>
<feature type="region of interest" description="Disordered" evidence="2">
    <location>
        <begin position="741"/>
        <end position="763"/>
    </location>
</feature>
<feature type="compositionally biased region" description="Polar residues" evidence="2">
    <location>
        <begin position="1029"/>
        <end position="1042"/>
    </location>
</feature>
<protein>
    <submittedName>
        <fullName evidence="3">Uncharacterized protein</fullName>
    </submittedName>
</protein>
<organism evidence="3 4">
    <name type="scientific">Penicillium chrysogenum</name>
    <name type="common">Penicillium notatum</name>
    <dbReference type="NCBI Taxonomy" id="5076"/>
    <lineage>
        <taxon>Eukaryota</taxon>
        <taxon>Fungi</taxon>
        <taxon>Dikarya</taxon>
        <taxon>Ascomycota</taxon>
        <taxon>Pezizomycotina</taxon>
        <taxon>Eurotiomycetes</taxon>
        <taxon>Eurotiomycetidae</taxon>
        <taxon>Eurotiales</taxon>
        <taxon>Aspergillaceae</taxon>
        <taxon>Penicillium</taxon>
        <taxon>Penicillium chrysogenum species complex</taxon>
    </lineage>
</organism>
<feature type="compositionally biased region" description="Polar residues" evidence="2">
    <location>
        <begin position="524"/>
        <end position="572"/>
    </location>
</feature>
<dbReference type="EMBL" id="JAPVEB010000011">
    <property type="protein sequence ID" value="KAJ5254523.1"/>
    <property type="molecule type" value="Genomic_DNA"/>
</dbReference>
<feature type="region of interest" description="Disordered" evidence="2">
    <location>
        <begin position="428"/>
        <end position="638"/>
    </location>
</feature>
<accession>A0ABQ8W1A8</accession>
<keyword evidence="1" id="KW-0175">Coiled coil</keyword>